<feature type="transmembrane region" description="Helical" evidence="2">
    <location>
        <begin position="280"/>
        <end position="301"/>
    </location>
</feature>
<evidence type="ECO:0000256" key="2">
    <source>
        <dbReference type="SAM" id="Phobius"/>
    </source>
</evidence>
<evidence type="ECO:0000259" key="3">
    <source>
        <dbReference type="Pfam" id="PF00535"/>
    </source>
</evidence>
<feature type="transmembrane region" description="Helical" evidence="2">
    <location>
        <begin position="250"/>
        <end position="274"/>
    </location>
</feature>
<dbReference type="RefSeq" id="WP_207614677.1">
    <property type="nucleotide sequence ID" value="NZ_JAFNLL010000004.1"/>
</dbReference>
<gene>
    <name evidence="4" type="ORF">J1902_02455</name>
</gene>
<dbReference type="AlphaFoldDB" id="A0A939HCW7"/>
<keyword evidence="2" id="KW-0472">Membrane</keyword>
<keyword evidence="5" id="KW-1185">Reference proteome</keyword>
<sequence length="332" mass="36291">MNAPENAHGLDADPTHRNRRPLVSLIFPAFDERESVDGMLDFYREIRAEYAKFDFEMIVVDDGSTDQTAEALYAGAADGDQVRIISLSRNWGSHAAITAGIENCAGDAAITLSADLQEPLSAIGDFLDEWEAGHDVVWGLRSVRAAKKGANDLLATTFSKVLNTNSVIPTYPKEGPSQILVSRQVMEVIRSMPEANRNVLGMIAWTGFSQGRIYFEQKPRPYGGSKWTRKKKIKLVLDSFVEFSTAPLEWLGTLGFAMGILGGVLILSALVTAFTPASGVAGYCVIAGLVLLTGGLNLFGLRVLGEYVWRGGDDARRRPTYIVREIRDSSDK</sequence>
<dbReference type="GO" id="GO:0005886">
    <property type="term" value="C:plasma membrane"/>
    <property type="evidence" value="ECO:0007669"/>
    <property type="project" value="TreeGrafter"/>
</dbReference>
<comment type="caution">
    <text evidence="4">The sequence shown here is derived from an EMBL/GenBank/DDBJ whole genome shotgun (WGS) entry which is preliminary data.</text>
</comment>
<evidence type="ECO:0000313" key="4">
    <source>
        <dbReference type="EMBL" id="MBO1266854.1"/>
    </source>
</evidence>
<dbReference type="SUPFAM" id="SSF53448">
    <property type="entry name" value="Nucleotide-diphospho-sugar transferases"/>
    <property type="match status" value="1"/>
</dbReference>
<dbReference type="InterPro" id="IPR050256">
    <property type="entry name" value="Glycosyltransferase_2"/>
</dbReference>
<dbReference type="CDD" id="cd04187">
    <property type="entry name" value="DPM1_like_bac"/>
    <property type="match status" value="1"/>
</dbReference>
<dbReference type="PANTHER" id="PTHR48090:SF8">
    <property type="entry name" value="GLYCOSYLTRANSFERASE CSBB-RELATED"/>
    <property type="match status" value="1"/>
</dbReference>
<reference evidence="4" key="1">
    <citation type="submission" date="2021-03" db="EMBL/GenBank/DDBJ databases">
        <title>A new species, PO-11, isolated from a karst cave deposit.</title>
        <authorList>
            <person name="Zhaoxiaoyong W."/>
        </authorList>
    </citation>
    <scope>NUCLEOTIDE SEQUENCE</scope>
    <source>
        <strain evidence="4">PO-11</strain>
    </source>
</reference>
<dbReference type="Proteomes" id="UP000664164">
    <property type="component" value="Unassembled WGS sequence"/>
</dbReference>
<feature type="domain" description="Glycosyltransferase 2-like" evidence="3">
    <location>
        <begin position="24"/>
        <end position="152"/>
    </location>
</feature>
<evidence type="ECO:0000313" key="5">
    <source>
        <dbReference type="Proteomes" id="UP000664164"/>
    </source>
</evidence>
<dbReference type="EMBL" id="JAFNLL010000004">
    <property type="protein sequence ID" value="MBO1266854.1"/>
    <property type="molecule type" value="Genomic_DNA"/>
</dbReference>
<comment type="similarity">
    <text evidence="1">Belongs to the glycosyltransferase 2 family.</text>
</comment>
<keyword evidence="2" id="KW-1133">Transmembrane helix</keyword>
<dbReference type="Pfam" id="PF00535">
    <property type="entry name" value="Glycos_transf_2"/>
    <property type="match status" value="1"/>
</dbReference>
<dbReference type="Gene3D" id="3.90.550.10">
    <property type="entry name" value="Spore Coat Polysaccharide Biosynthesis Protein SpsA, Chain A"/>
    <property type="match status" value="1"/>
</dbReference>
<evidence type="ECO:0000256" key="1">
    <source>
        <dbReference type="ARBA" id="ARBA00006739"/>
    </source>
</evidence>
<protein>
    <submittedName>
        <fullName evidence="4">Glycosyltransferase family 2 protein</fullName>
    </submittedName>
</protein>
<dbReference type="InterPro" id="IPR001173">
    <property type="entry name" value="Glyco_trans_2-like"/>
</dbReference>
<keyword evidence="2" id="KW-0812">Transmembrane</keyword>
<proteinExistence type="inferred from homology"/>
<name>A0A939HCW7_9MICC</name>
<accession>A0A939HCW7</accession>
<dbReference type="PANTHER" id="PTHR48090">
    <property type="entry name" value="UNDECAPRENYL-PHOSPHATE 4-DEOXY-4-FORMAMIDO-L-ARABINOSE TRANSFERASE-RELATED"/>
    <property type="match status" value="1"/>
</dbReference>
<dbReference type="InterPro" id="IPR029044">
    <property type="entry name" value="Nucleotide-diphossugar_trans"/>
</dbReference>
<organism evidence="4 5">
    <name type="scientific">Arthrobacter cavernae</name>
    <dbReference type="NCBI Taxonomy" id="2817681"/>
    <lineage>
        <taxon>Bacteria</taxon>
        <taxon>Bacillati</taxon>
        <taxon>Actinomycetota</taxon>
        <taxon>Actinomycetes</taxon>
        <taxon>Micrococcales</taxon>
        <taxon>Micrococcaceae</taxon>
        <taxon>Arthrobacter</taxon>
    </lineage>
</organism>